<gene>
    <name evidence="9" type="ORF">AIOL_001611</name>
</gene>
<keyword evidence="4 7" id="KW-0808">Transferase</keyword>
<evidence type="ECO:0000256" key="6">
    <source>
        <dbReference type="ARBA" id="ARBA00049185"/>
    </source>
</evidence>
<dbReference type="EC" id="2.6.1.-" evidence="7"/>
<protein>
    <recommendedName>
        <fullName evidence="7">Aminotransferase</fullName>
        <ecNumber evidence="7">2.6.1.-</ecNumber>
    </recommendedName>
</protein>
<evidence type="ECO:0000259" key="8">
    <source>
        <dbReference type="Pfam" id="PF00155"/>
    </source>
</evidence>
<evidence type="ECO:0000313" key="10">
    <source>
        <dbReference type="Proteomes" id="UP000037178"/>
    </source>
</evidence>
<evidence type="ECO:0000313" key="9">
    <source>
        <dbReference type="EMBL" id="KMW56657.1"/>
    </source>
</evidence>
<comment type="similarity">
    <text evidence="2 7">Belongs to the class-I pyridoxal-phosphate-dependent aminotransferase family.</text>
</comment>
<dbReference type="PANTHER" id="PTHR46383">
    <property type="entry name" value="ASPARTATE AMINOTRANSFERASE"/>
    <property type="match status" value="1"/>
</dbReference>
<dbReference type="GO" id="GO:0006520">
    <property type="term" value="P:amino acid metabolic process"/>
    <property type="evidence" value="ECO:0007669"/>
    <property type="project" value="InterPro"/>
</dbReference>
<organism evidence="9 10">
    <name type="scientific">Candidatus Rhodobacter oscarellae</name>
    <dbReference type="NCBI Taxonomy" id="1675527"/>
    <lineage>
        <taxon>Bacteria</taxon>
        <taxon>Pseudomonadati</taxon>
        <taxon>Pseudomonadota</taxon>
        <taxon>Alphaproteobacteria</taxon>
        <taxon>Rhodobacterales</taxon>
        <taxon>Rhodobacter group</taxon>
        <taxon>Rhodobacter</taxon>
    </lineage>
</organism>
<evidence type="ECO:0000256" key="2">
    <source>
        <dbReference type="ARBA" id="ARBA00007441"/>
    </source>
</evidence>
<keyword evidence="10" id="KW-1185">Reference proteome</keyword>
<dbReference type="PANTHER" id="PTHR46383:SF1">
    <property type="entry name" value="ASPARTATE AMINOTRANSFERASE"/>
    <property type="match status" value="1"/>
</dbReference>
<comment type="caution">
    <text evidence="9">The sequence shown here is derived from an EMBL/GenBank/DDBJ whole genome shotgun (WGS) entry which is preliminary data.</text>
</comment>
<dbReference type="GO" id="GO:0004069">
    <property type="term" value="F:L-aspartate:2-oxoglutarate aminotransferase activity"/>
    <property type="evidence" value="ECO:0007669"/>
    <property type="project" value="UniProtKB-EC"/>
</dbReference>
<dbReference type="AlphaFoldDB" id="A0A0J9E1U4"/>
<proteinExistence type="inferred from homology"/>
<evidence type="ECO:0000256" key="7">
    <source>
        <dbReference type="RuleBase" id="RU000481"/>
    </source>
</evidence>
<evidence type="ECO:0000256" key="4">
    <source>
        <dbReference type="ARBA" id="ARBA00022679"/>
    </source>
</evidence>
<dbReference type="Proteomes" id="UP000037178">
    <property type="component" value="Unassembled WGS sequence"/>
</dbReference>
<dbReference type="STRING" id="1675527.AIOL_001611"/>
<dbReference type="InterPro" id="IPR015421">
    <property type="entry name" value="PyrdxlP-dep_Trfase_major"/>
</dbReference>
<keyword evidence="5" id="KW-0663">Pyridoxal phosphate</keyword>
<dbReference type="PROSITE" id="PS00105">
    <property type="entry name" value="AA_TRANSFER_CLASS_1"/>
    <property type="match status" value="1"/>
</dbReference>
<reference evidence="9 10" key="1">
    <citation type="submission" date="2015-06" db="EMBL/GenBank/DDBJ databases">
        <title>Draft genome sequence of an Alphaproteobacteria species associated to the Mediterranean sponge Oscarella lobularis.</title>
        <authorList>
            <person name="Jourda C."/>
            <person name="Santini S."/>
            <person name="Claverie J.-M."/>
        </authorList>
    </citation>
    <scope>NUCLEOTIDE SEQUENCE [LARGE SCALE GENOMIC DNA]</scope>
    <source>
        <strain evidence="9">IGS</strain>
    </source>
</reference>
<dbReference type="PATRIC" id="fig|1675527.3.peg.1706"/>
<dbReference type="EMBL" id="LFTY01000002">
    <property type="protein sequence ID" value="KMW56657.1"/>
    <property type="molecule type" value="Genomic_DNA"/>
</dbReference>
<dbReference type="InterPro" id="IPR050596">
    <property type="entry name" value="AspAT/PAT-like"/>
</dbReference>
<evidence type="ECO:0000256" key="1">
    <source>
        <dbReference type="ARBA" id="ARBA00001933"/>
    </source>
</evidence>
<comment type="cofactor">
    <cofactor evidence="1 7">
        <name>pyridoxal 5'-phosphate</name>
        <dbReference type="ChEBI" id="CHEBI:597326"/>
    </cofactor>
</comment>
<comment type="catalytic activity">
    <reaction evidence="6">
        <text>L-aspartate + 2-oxoglutarate = oxaloacetate + L-glutamate</text>
        <dbReference type="Rhea" id="RHEA:21824"/>
        <dbReference type="ChEBI" id="CHEBI:16452"/>
        <dbReference type="ChEBI" id="CHEBI:16810"/>
        <dbReference type="ChEBI" id="CHEBI:29985"/>
        <dbReference type="ChEBI" id="CHEBI:29991"/>
        <dbReference type="EC" id="2.6.1.1"/>
    </reaction>
</comment>
<dbReference type="CDD" id="cd00609">
    <property type="entry name" value="AAT_like"/>
    <property type="match status" value="1"/>
</dbReference>
<dbReference type="InterPro" id="IPR015424">
    <property type="entry name" value="PyrdxlP-dep_Trfase"/>
</dbReference>
<feature type="domain" description="Aminotransferase class I/classII large" evidence="8">
    <location>
        <begin position="12"/>
        <end position="360"/>
    </location>
</feature>
<evidence type="ECO:0000256" key="5">
    <source>
        <dbReference type="ARBA" id="ARBA00022898"/>
    </source>
</evidence>
<name>A0A0J9E1U4_9RHOB</name>
<sequence length="372" mass="39966">MRARDMIAAGTPVIELTIGEHDIRTDPRILDEMHRRAKAGHTGYASVPGTKALRDAVAARVTARTGVPTTRDNVVVTPGGQAGLFAAHTAVLDPGDTGLFIDPYYTTYPGTVRGVGAKPRAIKARPRHGFQPQAADIAAQADGARSLLINSPNNPTGVVYTPETMQSIARTCADHDLWLVSDEVYDTQIWNGTHLSAWQLEETRNRTLVVNSMSKSFAMTGSRIGWILGPEHVIAHLIDLSTHTTYGVPGYIQDAALFALQAGEQLEADIAAPFRRRRAMAVELLAHTNAAKSAPCDGAMYLMLDIRATGLSGEGFANRLLDQERIAVMPGESFGEAAAGHVRVAMTVADEMFAEALGRIIHFAEALTPRGP</sequence>
<accession>A0A0J9E1U4</accession>
<dbReference type="SUPFAM" id="SSF53383">
    <property type="entry name" value="PLP-dependent transferases"/>
    <property type="match status" value="1"/>
</dbReference>
<dbReference type="Pfam" id="PF00155">
    <property type="entry name" value="Aminotran_1_2"/>
    <property type="match status" value="1"/>
</dbReference>
<dbReference type="InterPro" id="IPR004838">
    <property type="entry name" value="NHTrfase_class1_PyrdxlP-BS"/>
</dbReference>
<dbReference type="InterPro" id="IPR004839">
    <property type="entry name" value="Aminotransferase_I/II_large"/>
</dbReference>
<keyword evidence="3 7" id="KW-0032">Aminotransferase</keyword>
<evidence type="ECO:0000256" key="3">
    <source>
        <dbReference type="ARBA" id="ARBA00022576"/>
    </source>
</evidence>
<dbReference type="Gene3D" id="3.40.640.10">
    <property type="entry name" value="Type I PLP-dependent aspartate aminotransferase-like (Major domain)"/>
    <property type="match status" value="1"/>
</dbReference>
<dbReference type="GO" id="GO:0030170">
    <property type="term" value="F:pyridoxal phosphate binding"/>
    <property type="evidence" value="ECO:0007669"/>
    <property type="project" value="InterPro"/>
</dbReference>